<dbReference type="OrthoDB" id="3900342at2759"/>
<dbReference type="Gene3D" id="1.20.1740.10">
    <property type="entry name" value="Amino acid/polyamine transporter I"/>
    <property type="match status" value="1"/>
</dbReference>
<evidence type="ECO:0000313" key="7">
    <source>
        <dbReference type="EMBL" id="KAG0654768.1"/>
    </source>
</evidence>
<feature type="transmembrane region" description="Helical" evidence="6">
    <location>
        <begin position="162"/>
        <end position="181"/>
    </location>
</feature>
<feature type="transmembrane region" description="Helical" evidence="6">
    <location>
        <begin position="229"/>
        <end position="251"/>
    </location>
</feature>
<feature type="transmembrane region" description="Helical" evidence="6">
    <location>
        <begin position="474"/>
        <end position="493"/>
    </location>
</feature>
<dbReference type="PANTHER" id="PTHR45649:SF14">
    <property type="entry name" value="GABA PERMEASE"/>
    <property type="match status" value="1"/>
</dbReference>
<evidence type="ECO:0000256" key="4">
    <source>
        <dbReference type="ARBA" id="ARBA00022989"/>
    </source>
</evidence>
<comment type="caution">
    <text evidence="7">The sequence shown here is derived from an EMBL/GenBank/DDBJ whole genome shotgun (WGS) entry which is preliminary data.</text>
</comment>
<keyword evidence="5 6" id="KW-0472">Membrane</keyword>
<feature type="transmembrane region" description="Helical" evidence="6">
    <location>
        <begin position="271"/>
        <end position="292"/>
    </location>
</feature>
<dbReference type="AlphaFoldDB" id="A0A9P6VSY0"/>
<keyword evidence="4 6" id="KW-1133">Transmembrane helix</keyword>
<organism evidence="7 8">
    <name type="scientific">Rhodotorula mucilaginosa</name>
    <name type="common">Yeast</name>
    <name type="synonym">Rhodotorula rubra</name>
    <dbReference type="NCBI Taxonomy" id="5537"/>
    <lineage>
        <taxon>Eukaryota</taxon>
        <taxon>Fungi</taxon>
        <taxon>Dikarya</taxon>
        <taxon>Basidiomycota</taxon>
        <taxon>Pucciniomycotina</taxon>
        <taxon>Microbotryomycetes</taxon>
        <taxon>Sporidiobolales</taxon>
        <taxon>Sporidiobolaceae</taxon>
        <taxon>Rhodotorula</taxon>
    </lineage>
</organism>
<feature type="transmembrane region" description="Helical" evidence="6">
    <location>
        <begin position="398"/>
        <end position="422"/>
    </location>
</feature>
<keyword evidence="3 6" id="KW-0812">Transmembrane</keyword>
<gene>
    <name evidence="7" type="ORF">C6P46_001412</name>
</gene>
<evidence type="ECO:0000313" key="8">
    <source>
        <dbReference type="Proteomes" id="UP000777482"/>
    </source>
</evidence>
<evidence type="ECO:0000256" key="2">
    <source>
        <dbReference type="ARBA" id="ARBA00022448"/>
    </source>
</evidence>
<feature type="transmembrane region" description="Helical" evidence="6">
    <location>
        <begin position="304"/>
        <end position="328"/>
    </location>
</feature>
<dbReference type="GO" id="GO:0022857">
    <property type="term" value="F:transmembrane transporter activity"/>
    <property type="evidence" value="ECO:0007669"/>
    <property type="project" value="InterPro"/>
</dbReference>
<reference evidence="7 8" key="1">
    <citation type="submission" date="2020-11" db="EMBL/GenBank/DDBJ databases">
        <title>Kefir isolates.</title>
        <authorList>
            <person name="Marcisauskas S."/>
            <person name="Kim Y."/>
            <person name="Blasche S."/>
        </authorList>
    </citation>
    <scope>NUCLEOTIDE SEQUENCE [LARGE SCALE GENOMIC DNA]</scope>
    <source>
        <strain evidence="7 8">KR</strain>
    </source>
</reference>
<dbReference type="GO" id="GO:0016020">
    <property type="term" value="C:membrane"/>
    <property type="evidence" value="ECO:0007669"/>
    <property type="project" value="UniProtKB-SubCell"/>
</dbReference>
<feature type="transmembrane region" description="Helical" evidence="6">
    <location>
        <begin position="374"/>
        <end position="392"/>
    </location>
</feature>
<feature type="transmembrane region" description="Helical" evidence="6">
    <location>
        <begin position="187"/>
        <end position="208"/>
    </location>
</feature>
<comment type="subcellular location">
    <subcellularLocation>
        <location evidence="1">Membrane</location>
        <topology evidence="1">Multi-pass membrane protein</topology>
    </subcellularLocation>
</comment>
<feature type="transmembrane region" description="Helical" evidence="6">
    <location>
        <begin position="40"/>
        <end position="63"/>
    </location>
</feature>
<feature type="transmembrane region" description="Helical" evidence="6">
    <location>
        <begin position="443"/>
        <end position="462"/>
    </location>
</feature>
<dbReference type="PIRSF" id="PIRSF006060">
    <property type="entry name" value="AA_transporter"/>
    <property type="match status" value="1"/>
</dbReference>
<keyword evidence="8" id="KW-1185">Reference proteome</keyword>
<keyword evidence="2" id="KW-0813">Transport</keyword>
<dbReference type="InterPro" id="IPR002293">
    <property type="entry name" value="AA/rel_permease1"/>
</dbReference>
<feature type="transmembrane region" description="Helical" evidence="6">
    <location>
        <begin position="69"/>
        <end position="89"/>
    </location>
</feature>
<dbReference type="EMBL" id="PUHQ01000139">
    <property type="protein sequence ID" value="KAG0654768.1"/>
    <property type="molecule type" value="Genomic_DNA"/>
</dbReference>
<evidence type="ECO:0008006" key="9">
    <source>
        <dbReference type="Google" id="ProtNLM"/>
    </source>
</evidence>
<name>A0A9P6VSY0_RHOMI</name>
<evidence type="ECO:0000256" key="6">
    <source>
        <dbReference type="SAM" id="Phobius"/>
    </source>
</evidence>
<feature type="transmembrane region" description="Helical" evidence="6">
    <location>
        <begin position="127"/>
        <end position="150"/>
    </location>
</feature>
<evidence type="ECO:0000256" key="1">
    <source>
        <dbReference type="ARBA" id="ARBA00004141"/>
    </source>
</evidence>
<evidence type="ECO:0000256" key="5">
    <source>
        <dbReference type="ARBA" id="ARBA00023136"/>
    </source>
</evidence>
<dbReference type="PANTHER" id="PTHR45649">
    <property type="entry name" value="AMINO-ACID PERMEASE BAT1"/>
    <property type="match status" value="1"/>
</dbReference>
<sequence length="526" mass="55830">MRRKDEEAGTLAFTGVEQVTSRAPGAQDGTLKIRFSPLSMAFLCFTVVSTAPSWAGSLSTALYSGGPTVMVLGFLVVALCSLCGAASLAEMVSIWPTAEGQIAWTENMAPASCASFLRYWVAWLSCTGWVALTMSATFICALGITAYAAACHPSYAPAQWQTALIFWALALCALVMNIYGLRALSALNTFTGIVSILVTFVIVVLLFARHEGDFNSASFVFTKLINETGYTSKGVVFIIGMVSGAYSIMGYDSIAHLCEELPNPALNAPRAMLGSILLSVPAGLLFILAFLFTVKDIDAVATQLFPILYVLEQATGSTAGAIVLTVALSSLTAGVASVATQATAGRVIWSFALDGGIPFSRWFTKISSTNHVPVRALIVVCVIEMLLVLIYIGNAPLFNSIIVLAISLLNLSYAVPTGLMLFRGRPSGQLPNAPFRLPRVLGIICNSVAMVYQIFISIMLFLPTYHPVTAGNMNYAVAIFGGAHIIGGIYWFCGGKKRVHAVHDAKLDCEGGDEASGSVHNLSAHA</sequence>
<protein>
    <recommendedName>
        <fullName evidence="9">Amino acid transporter</fullName>
    </recommendedName>
</protein>
<accession>A0A9P6VSY0</accession>
<evidence type="ECO:0000256" key="3">
    <source>
        <dbReference type="ARBA" id="ARBA00022692"/>
    </source>
</evidence>
<dbReference type="Proteomes" id="UP000777482">
    <property type="component" value="Unassembled WGS sequence"/>
</dbReference>
<proteinExistence type="predicted"/>
<dbReference type="Pfam" id="PF13520">
    <property type="entry name" value="AA_permease_2"/>
    <property type="match status" value="1"/>
</dbReference>